<proteinExistence type="predicted"/>
<dbReference type="AlphaFoldDB" id="A0A1I2ADS3"/>
<evidence type="ECO:0000313" key="2">
    <source>
        <dbReference type="Proteomes" id="UP000181942"/>
    </source>
</evidence>
<gene>
    <name evidence="1" type="ORF">SAMN02787118_101651</name>
</gene>
<dbReference type="EMBL" id="FONR01000001">
    <property type="protein sequence ID" value="SFE42101.1"/>
    <property type="molecule type" value="Genomic_DNA"/>
</dbReference>
<dbReference type="OrthoDB" id="9806511at2"/>
<protein>
    <submittedName>
        <fullName evidence="1">Uncharacterized protein</fullName>
    </submittedName>
</protein>
<sequence length="81" mass="8876">MLTAEARVETERPSRYLVQLCKHFDDKGRHLGHRPRAHNGDGDAVALREMRAVAARAEVEWSETEGTAVLPWGAVCAAGPP</sequence>
<dbReference type="Proteomes" id="UP000181942">
    <property type="component" value="Unassembled WGS sequence"/>
</dbReference>
<dbReference type="InterPro" id="IPR014543">
    <property type="entry name" value="UCP028291"/>
</dbReference>
<reference evidence="1 2" key="1">
    <citation type="submission" date="2016-10" db="EMBL/GenBank/DDBJ databases">
        <authorList>
            <person name="de Groot N.N."/>
        </authorList>
    </citation>
    <scope>NUCLEOTIDE SEQUENCE [LARGE SCALE GENOMIC DNA]</scope>
    <source>
        <strain evidence="1 2">OK461</strain>
    </source>
</reference>
<dbReference type="RefSeq" id="WP_075025756.1">
    <property type="nucleotide sequence ID" value="NZ_FONR01000001.1"/>
</dbReference>
<dbReference type="Pfam" id="PF09981">
    <property type="entry name" value="DUF2218"/>
    <property type="match status" value="1"/>
</dbReference>
<dbReference type="Gene3D" id="3.30.310.50">
    <property type="entry name" value="Alpha-D-phosphohexomutase, C-terminal domain"/>
    <property type="match status" value="1"/>
</dbReference>
<organism evidence="1 2">
    <name type="scientific">Streptomyces mirabilis</name>
    <dbReference type="NCBI Taxonomy" id="68239"/>
    <lineage>
        <taxon>Bacteria</taxon>
        <taxon>Bacillati</taxon>
        <taxon>Actinomycetota</taxon>
        <taxon>Actinomycetes</taxon>
        <taxon>Kitasatosporales</taxon>
        <taxon>Streptomycetaceae</taxon>
        <taxon>Streptomyces</taxon>
    </lineage>
</organism>
<evidence type="ECO:0000313" key="1">
    <source>
        <dbReference type="EMBL" id="SFE42101.1"/>
    </source>
</evidence>
<accession>A0A1I2ADS3</accession>
<name>A0A1I2ADS3_9ACTN</name>